<evidence type="ECO:0000256" key="1">
    <source>
        <dbReference type="SAM" id="MobiDB-lite"/>
    </source>
</evidence>
<dbReference type="GO" id="GO:0008593">
    <property type="term" value="P:regulation of Notch signaling pathway"/>
    <property type="evidence" value="ECO:0007669"/>
    <property type="project" value="TreeGrafter"/>
</dbReference>
<evidence type="ECO:0000313" key="3">
    <source>
        <dbReference type="EMBL" id="CAD7240261.1"/>
    </source>
</evidence>
<name>A0A7R8X3N9_9CRUS</name>
<feature type="compositionally biased region" description="Acidic residues" evidence="1">
    <location>
        <begin position="693"/>
        <end position="702"/>
    </location>
</feature>
<dbReference type="AlphaFoldDB" id="A0A7R8X3N9"/>
<feature type="region of interest" description="Disordered" evidence="1">
    <location>
        <begin position="666"/>
        <end position="723"/>
    </location>
</feature>
<feature type="region of interest" description="Disordered" evidence="1">
    <location>
        <begin position="288"/>
        <end position="440"/>
    </location>
</feature>
<dbReference type="GO" id="GO:0030866">
    <property type="term" value="P:cortical actin cytoskeleton organization"/>
    <property type="evidence" value="ECO:0007669"/>
    <property type="project" value="TreeGrafter"/>
</dbReference>
<feature type="compositionally biased region" description="Basic and acidic residues" evidence="1">
    <location>
        <begin position="312"/>
        <end position="440"/>
    </location>
</feature>
<dbReference type="GO" id="GO:0051294">
    <property type="term" value="P:establishment of spindle orientation"/>
    <property type="evidence" value="ECO:0007669"/>
    <property type="project" value="TreeGrafter"/>
</dbReference>
<proteinExistence type="predicted"/>
<sequence>MEVMKGVPWPVNGGRLRNPDEQEPQALLLTGHEDGSVRFWAAGGVALRPIYTLTTSPFFTGDHGEHPPNEDQDEWLSFRKVKLLDGTSLALIKILTDLENLKKARKYKQNVGKNSEKYFNDFQVGSFDPFSDDPRLAVKKIWMCPFRGILVVAGTAGQVIVLNLNDEETEKELEAIPMNLVSDCDGFAWKGHSELGLVPGKQNLVPGFQPSMILQISPPAAVTSLAANAKWGLVAVGTAHGFGLFDFVQKKVVMLRCTLNPNDIAGAGEHPMSRRKSFKKSLRESFRRLRKGRSQRPPVSPNKAHASPQKQGSEEGKGDEDGKESGKDTKKAEEKKEEEGEKEKDKGEEKKEDGAGKSKEEEKKEDGAGKSKEEEKKEEGIEKKNGEETKVAKSSDPPKPEESSPAGEGKEKSPSQQEKERSASPIEDAKPVERQVEARSADDTLGGMVRSLYLAESYIVNVHNTSATLWAGTNSGAIFVFTLSISKEDDKRKEEPVTCQLAKEIQLRHRAPVISIMILDGAAMPLPEFCGRPEPTPGTHRVLICSEEQFKVFTLPSLKPYGKYKVTAHEGSRLRKAGFATFMSTANSEHKETCLACLTNQGELSVFSVPDLKRQFHATCIRKEDINGILSLVFTDRGEAMYLHSPSELQRVSLAAAYVTRSKCTLDLPEGSRPPKPETKEEKKDENAADENKQEEEEEEEVKENHSNEVTTPTSPDAKGNHNISTISADITIDSIKDHIGNMDAEISVTKKEVRTEVKSDKIEESVTLIKTTTLTTAAAEDGTAVAVVTASNSIEQTNGQPHLAPLASMEDTEHLDM</sequence>
<evidence type="ECO:0000313" key="4">
    <source>
        <dbReference type="Proteomes" id="UP000677054"/>
    </source>
</evidence>
<protein>
    <recommendedName>
        <fullName evidence="2">Lethal giant larvae (Lgl)-like C-terminal domain-containing protein</fullName>
    </recommendedName>
</protein>
<dbReference type="PANTHER" id="PTHR10241">
    <property type="entry name" value="LETHAL 2 GIANT LARVAE PROTEIN"/>
    <property type="match status" value="1"/>
</dbReference>
<dbReference type="PANTHER" id="PTHR10241:SF29">
    <property type="entry name" value="LETHAL(2) GIANT LARVAE PROTEIN"/>
    <property type="match status" value="1"/>
</dbReference>
<evidence type="ECO:0000259" key="2">
    <source>
        <dbReference type="Pfam" id="PF08596"/>
    </source>
</evidence>
<feature type="region of interest" description="Disordered" evidence="1">
    <location>
        <begin position="262"/>
        <end position="281"/>
    </location>
</feature>
<dbReference type="GO" id="GO:0045159">
    <property type="term" value="F:myosin II binding"/>
    <property type="evidence" value="ECO:0007669"/>
    <property type="project" value="TreeGrafter"/>
</dbReference>
<dbReference type="EMBL" id="CAJPEV010000018">
    <property type="protein sequence ID" value="CAG0878869.1"/>
    <property type="molecule type" value="Genomic_DNA"/>
</dbReference>
<gene>
    <name evidence="3" type="ORF">DSTB1V02_LOCUS289</name>
</gene>
<dbReference type="EMBL" id="LR899535">
    <property type="protein sequence ID" value="CAD7240261.1"/>
    <property type="molecule type" value="Genomic_DNA"/>
</dbReference>
<dbReference type="GO" id="GO:0030864">
    <property type="term" value="C:cortical actin cytoskeleton"/>
    <property type="evidence" value="ECO:0007669"/>
    <property type="project" value="TreeGrafter"/>
</dbReference>
<feature type="domain" description="Lethal giant larvae (Lgl)-like C-terminal" evidence="2">
    <location>
        <begin position="575"/>
        <end position="678"/>
    </location>
</feature>
<dbReference type="GO" id="GO:0005096">
    <property type="term" value="F:GTPase activator activity"/>
    <property type="evidence" value="ECO:0007669"/>
    <property type="project" value="TreeGrafter"/>
</dbReference>
<dbReference type="Pfam" id="PF08596">
    <property type="entry name" value="Lgl_C"/>
    <property type="match status" value="1"/>
</dbReference>
<dbReference type="GO" id="GO:0006893">
    <property type="term" value="P:Golgi to plasma membrane transport"/>
    <property type="evidence" value="ECO:0007669"/>
    <property type="project" value="TreeGrafter"/>
</dbReference>
<organism evidence="3">
    <name type="scientific">Darwinula stevensoni</name>
    <dbReference type="NCBI Taxonomy" id="69355"/>
    <lineage>
        <taxon>Eukaryota</taxon>
        <taxon>Metazoa</taxon>
        <taxon>Ecdysozoa</taxon>
        <taxon>Arthropoda</taxon>
        <taxon>Crustacea</taxon>
        <taxon>Oligostraca</taxon>
        <taxon>Ostracoda</taxon>
        <taxon>Podocopa</taxon>
        <taxon>Podocopida</taxon>
        <taxon>Darwinulocopina</taxon>
        <taxon>Darwinuloidea</taxon>
        <taxon>Darwinulidae</taxon>
        <taxon>Darwinula</taxon>
    </lineage>
</organism>
<accession>A0A7R8X3N9</accession>
<reference evidence="3" key="1">
    <citation type="submission" date="2020-11" db="EMBL/GenBank/DDBJ databases">
        <authorList>
            <person name="Tran Van P."/>
        </authorList>
    </citation>
    <scope>NUCLEOTIDE SEQUENCE</scope>
</reference>
<dbReference type="InterPro" id="IPR036322">
    <property type="entry name" value="WD40_repeat_dom_sf"/>
</dbReference>
<dbReference type="Proteomes" id="UP000677054">
    <property type="component" value="Unassembled WGS sequence"/>
</dbReference>
<feature type="compositionally biased region" description="Basic and acidic residues" evidence="1">
    <location>
        <begin position="673"/>
        <end position="692"/>
    </location>
</feature>
<dbReference type="GO" id="GO:0005886">
    <property type="term" value="C:plasma membrane"/>
    <property type="evidence" value="ECO:0007669"/>
    <property type="project" value="TreeGrafter"/>
</dbReference>
<feature type="region of interest" description="Disordered" evidence="1">
    <location>
        <begin position="798"/>
        <end position="818"/>
    </location>
</feature>
<keyword evidence="4" id="KW-1185">Reference proteome</keyword>
<dbReference type="SUPFAM" id="SSF50978">
    <property type="entry name" value="WD40 repeat-like"/>
    <property type="match status" value="1"/>
</dbReference>
<dbReference type="GO" id="GO:0032878">
    <property type="term" value="P:regulation of establishment or maintenance of cell polarity"/>
    <property type="evidence" value="ECO:0007669"/>
    <property type="project" value="TreeGrafter"/>
</dbReference>
<dbReference type="OrthoDB" id="19944at2759"/>
<dbReference type="GO" id="GO:0019905">
    <property type="term" value="F:syntaxin binding"/>
    <property type="evidence" value="ECO:0007669"/>
    <property type="project" value="TreeGrafter"/>
</dbReference>
<dbReference type="InterPro" id="IPR013905">
    <property type="entry name" value="Lgl_C_dom"/>
</dbReference>